<dbReference type="FunFam" id="1.20.1160.11:FF:000001">
    <property type="entry name" value="Paired amphipathic helix protein Sin3"/>
    <property type="match status" value="1"/>
</dbReference>
<keyword evidence="11" id="KW-1185">Reference proteome</keyword>
<dbReference type="Pfam" id="PF08295">
    <property type="entry name" value="Sin3_corepress"/>
    <property type="match status" value="1"/>
</dbReference>
<dbReference type="PANTHER" id="PTHR12346">
    <property type="entry name" value="SIN3B-RELATED"/>
    <property type="match status" value="1"/>
</dbReference>
<keyword evidence="3" id="KW-0677">Repeat</keyword>
<dbReference type="InterPro" id="IPR003822">
    <property type="entry name" value="PAH"/>
</dbReference>
<gene>
    <name evidence="10" type="ORF">O0I10_007808</name>
</gene>
<accession>A0AAD7V0A3</accession>
<feature type="region of interest" description="Disordered" evidence="8">
    <location>
        <begin position="1"/>
        <end position="229"/>
    </location>
</feature>
<dbReference type="InterPro" id="IPR013194">
    <property type="entry name" value="HDAC_interact_dom"/>
</dbReference>
<evidence type="ECO:0000256" key="2">
    <source>
        <dbReference type="ARBA" id="ARBA00022491"/>
    </source>
</evidence>
<feature type="compositionally biased region" description="Polar residues" evidence="8">
    <location>
        <begin position="1"/>
        <end position="21"/>
    </location>
</feature>
<feature type="compositionally biased region" description="Polar residues" evidence="8">
    <location>
        <begin position="55"/>
        <end position="81"/>
    </location>
</feature>
<evidence type="ECO:0000259" key="9">
    <source>
        <dbReference type="SMART" id="SM00761"/>
    </source>
</evidence>
<sequence length="1379" mass="155132">MSDEPSASSALPTTEATTSPRMDTDEQENKDAQPQSAKSTETDTVAPATPMNVDNAPSQSTTDAKDAGSQQQQSSSIERNVTTSPDQAPSSSTATTAATTTPTPISSVPPIQAIVGDESKSSIQQPSSSSSSSPAITSTPIQHQESTPVQQPPTQSSSSQPTSTQQTEPNATKDTQSWPQATTTAPSSTSNQQQQQQEQPTQSGQPEPVSTSPPSSSKQPVATTTEANGYRPLNVKDALTYLDQVKIQFADRPEIYNQFLDIMKDFKSQSIDTPGVIERVSTLFQGHPALISGFNTFLPPGYKIECSVDERSRNVIKVTTPSGTTATTDGEPLMLSSSSTTGYYQHYRRPTGPGYGSQEPVSMLSHPSISYHHQTRHQEDPHTRRTPVEFNHAINYVNKIKNRFSSEPDTYKQFLEILQTYQKDQRPIQEVYAQVQTLFNGAQDLLDEFKQFLPEASGADASESMKALFGTTAYMGKRGSLMTPGLGESARKKRMSGTSTAGLSKLSKKDIQVSDVRSAPVDMGEDVDDWQPAQATVSAEEAEFFDRVKKYIGNKATYRSFLKLLNLFSQQILDQHLLVTRVESFIGGNRELFEWFKSLVGYNEKEEIVDNEPRSKDKLDLSRCESYGPSYRRVPKEWRGGVCSGRDALCNEVLNDQFVSHPRWASEDTEFVASKKNHFEEALHRVEEERYDYDLSIEANLNTIALLEPISKKISVMNLEEKSAFRLPPGLGGPSKAIYQHIIKKIYGKERGMDIIELVHSNPVATVPILLKRLKQKDEEWKRAQREWNKIWREVENRNYYKALDHQGVTFKNGDKKTMSSQSLLSEIENIRNSQPEIRHFSKGKSVVVQDGANQLPPQLSYTFRDQPTFKDVTRLIFSFLERQEVYNQHECDSVRTFIENLIPLLFDLNDVLPDEKLPEWPDLEDEGEDTIMAEADDDAVAPTNDGDADSRPLPSPSNQPDSNDDRQTSQDTEMQEKDEKDAAQGESDAKDNTQSMETDKISTITLFGNDNLYCFLRLFQLAYSRLLRLKQIDAAYRKHPQKTKKEYKAAVDVNSDNVTLHGVEMDFSHGYYYALLDLVDIFFDGSVDQTTLEECARYMFGTKGYMIFTIDKLVMLLVRHVRQIITDDQSRGLVEAFQKFRNTDQEHTAQELAEYKSRAEKDIIGLEENIYGFTFDPTTRILTIQLLDEEDYALETDARIAYNSYVVDFADFNVPTAGLDPSALRKQFLKRNINGKREREDNDAYVYPGMQYKISKESYHMFYIIDTEDAFIRKRKQRRSDASTIEQRQKQWASWLESENGWHRNIENKNQAQNEAKALLEGKPKAASNGDEKPPASPDMQHQTTSSSTPPSSTIPSSSSPRPEHPSTPTKTPVEPGA</sequence>
<evidence type="ECO:0000256" key="5">
    <source>
        <dbReference type="ARBA" id="ARBA00023163"/>
    </source>
</evidence>
<protein>
    <recommendedName>
        <fullName evidence="9">Histone deacetylase interacting domain-containing protein</fullName>
    </recommendedName>
</protein>
<dbReference type="Pfam" id="PF16879">
    <property type="entry name" value="Sin3a_C"/>
    <property type="match status" value="1"/>
</dbReference>
<dbReference type="GO" id="GO:0033698">
    <property type="term" value="C:Rpd3L complex"/>
    <property type="evidence" value="ECO:0007669"/>
    <property type="project" value="UniProtKB-ARBA"/>
</dbReference>
<dbReference type="GO" id="GO:0010628">
    <property type="term" value="P:positive regulation of gene expression"/>
    <property type="evidence" value="ECO:0007669"/>
    <property type="project" value="UniProtKB-ARBA"/>
</dbReference>
<comment type="subcellular location">
    <subcellularLocation>
        <location evidence="1 7">Nucleus</location>
    </subcellularLocation>
</comment>
<keyword evidence="5" id="KW-0804">Transcription</keyword>
<dbReference type="PROSITE" id="PS51477">
    <property type="entry name" value="PAH"/>
    <property type="match status" value="3"/>
</dbReference>
<dbReference type="Proteomes" id="UP001234581">
    <property type="component" value="Unassembled WGS sequence"/>
</dbReference>
<evidence type="ECO:0000256" key="8">
    <source>
        <dbReference type="SAM" id="MobiDB-lite"/>
    </source>
</evidence>
<feature type="compositionally biased region" description="Low complexity" evidence="8">
    <location>
        <begin position="177"/>
        <end position="220"/>
    </location>
</feature>
<evidence type="ECO:0000256" key="6">
    <source>
        <dbReference type="ARBA" id="ARBA00023242"/>
    </source>
</evidence>
<dbReference type="FunFam" id="1.20.1160.11:FF:000002">
    <property type="entry name" value="Paired amphipathic helix protein SIN3"/>
    <property type="match status" value="1"/>
</dbReference>
<dbReference type="InterPro" id="IPR036600">
    <property type="entry name" value="PAH_sf"/>
</dbReference>
<dbReference type="GeneID" id="83215215"/>
<dbReference type="InterPro" id="IPR031693">
    <property type="entry name" value="Sin3_C"/>
</dbReference>
<feature type="region of interest" description="Disordered" evidence="8">
    <location>
        <begin position="1320"/>
        <end position="1379"/>
    </location>
</feature>
<dbReference type="Pfam" id="PF02671">
    <property type="entry name" value="PAH"/>
    <property type="match status" value="3"/>
</dbReference>
<evidence type="ECO:0000256" key="3">
    <source>
        <dbReference type="ARBA" id="ARBA00022737"/>
    </source>
</evidence>
<proteinExistence type="predicted"/>
<dbReference type="RefSeq" id="XP_058341398.1">
    <property type="nucleotide sequence ID" value="XM_058487820.1"/>
</dbReference>
<feature type="compositionally biased region" description="Basic and acidic residues" evidence="8">
    <location>
        <begin position="22"/>
        <end position="31"/>
    </location>
</feature>
<evidence type="ECO:0000313" key="10">
    <source>
        <dbReference type="EMBL" id="KAJ8656485.1"/>
    </source>
</evidence>
<dbReference type="EMBL" id="JARTCD010000039">
    <property type="protein sequence ID" value="KAJ8656485.1"/>
    <property type="molecule type" value="Genomic_DNA"/>
</dbReference>
<feature type="compositionally biased region" description="Low complexity" evidence="8">
    <location>
        <begin position="1345"/>
        <end position="1362"/>
    </location>
</feature>
<dbReference type="PANTHER" id="PTHR12346:SF0">
    <property type="entry name" value="SIN3A, ISOFORM G"/>
    <property type="match status" value="1"/>
</dbReference>
<feature type="domain" description="Histone deacetylase interacting" evidence="9">
    <location>
        <begin position="623"/>
        <end position="724"/>
    </location>
</feature>
<evidence type="ECO:0000256" key="7">
    <source>
        <dbReference type="PROSITE-ProRule" id="PRU00810"/>
    </source>
</evidence>
<organism evidence="10 11">
    <name type="scientific">Lichtheimia ornata</name>
    <dbReference type="NCBI Taxonomy" id="688661"/>
    <lineage>
        <taxon>Eukaryota</taxon>
        <taxon>Fungi</taxon>
        <taxon>Fungi incertae sedis</taxon>
        <taxon>Mucoromycota</taxon>
        <taxon>Mucoromycotina</taxon>
        <taxon>Mucoromycetes</taxon>
        <taxon>Mucorales</taxon>
        <taxon>Lichtheimiaceae</taxon>
        <taxon>Lichtheimia</taxon>
    </lineage>
</organism>
<keyword evidence="4" id="KW-0805">Transcription regulation</keyword>
<name>A0AAD7V0A3_9FUNG</name>
<dbReference type="GO" id="GO:0003714">
    <property type="term" value="F:transcription corepressor activity"/>
    <property type="evidence" value="ECO:0007669"/>
    <property type="project" value="InterPro"/>
</dbReference>
<comment type="caution">
    <text evidence="10">The sequence shown here is derived from an EMBL/GenBank/DDBJ whole genome shotgun (WGS) entry which is preliminary data.</text>
</comment>
<feature type="compositionally biased region" description="Basic and acidic residues" evidence="8">
    <location>
        <begin position="964"/>
        <end position="992"/>
    </location>
</feature>
<evidence type="ECO:0000256" key="4">
    <source>
        <dbReference type="ARBA" id="ARBA00023015"/>
    </source>
</evidence>
<keyword evidence="6 7" id="KW-0539">Nucleus</keyword>
<feature type="region of interest" description="Disordered" evidence="8">
    <location>
        <begin position="938"/>
        <end position="997"/>
    </location>
</feature>
<dbReference type="FunFam" id="1.20.1160.11:FF:000003">
    <property type="entry name" value="Paired amphipathic helix SIN3-like protein"/>
    <property type="match status" value="1"/>
</dbReference>
<dbReference type="GO" id="GO:0000122">
    <property type="term" value="P:negative regulation of transcription by RNA polymerase II"/>
    <property type="evidence" value="ECO:0007669"/>
    <property type="project" value="TreeGrafter"/>
</dbReference>
<evidence type="ECO:0000313" key="11">
    <source>
        <dbReference type="Proteomes" id="UP001234581"/>
    </source>
</evidence>
<dbReference type="SUPFAM" id="SSF47762">
    <property type="entry name" value="PAH2 domain"/>
    <property type="match status" value="3"/>
</dbReference>
<reference evidence="10 11" key="1">
    <citation type="submission" date="2023-03" db="EMBL/GenBank/DDBJ databases">
        <title>Genome sequence of Lichtheimia ornata CBS 291.66.</title>
        <authorList>
            <person name="Mohabir J.T."/>
            <person name="Shea T.P."/>
            <person name="Kurbessoian T."/>
            <person name="Berby B."/>
            <person name="Fontaine J."/>
            <person name="Livny J."/>
            <person name="Gnirke A."/>
            <person name="Stajich J.E."/>
            <person name="Cuomo C.A."/>
        </authorList>
    </citation>
    <scope>NUCLEOTIDE SEQUENCE [LARGE SCALE GENOMIC DNA]</scope>
    <source>
        <strain evidence="10">CBS 291.66</strain>
    </source>
</reference>
<feature type="compositionally biased region" description="Polar residues" evidence="8">
    <location>
        <begin position="32"/>
        <end position="43"/>
    </location>
</feature>
<dbReference type="InterPro" id="IPR039774">
    <property type="entry name" value="Sin3-like"/>
</dbReference>
<evidence type="ECO:0000256" key="1">
    <source>
        <dbReference type="ARBA" id="ARBA00004123"/>
    </source>
</evidence>
<dbReference type="SMART" id="SM00761">
    <property type="entry name" value="HDAC_interact"/>
    <property type="match status" value="1"/>
</dbReference>
<keyword evidence="2" id="KW-0678">Repressor</keyword>
<feature type="compositionally biased region" description="Basic and acidic residues" evidence="8">
    <location>
        <begin position="1320"/>
        <end position="1335"/>
    </location>
</feature>
<dbReference type="Gene3D" id="1.20.1160.11">
    <property type="entry name" value="Paired amphipathic helix"/>
    <property type="match status" value="3"/>
</dbReference>
<feature type="compositionally biased region" description="Low complexity" evidence="8">
    <location>
        <begin position="121"/>
        <end position="169"/>
    </location>
</feature>
<feature type="compositionally biased region" description="Low complexity" evidence="8">
    <location>
        <begin position="82"/>
        <end position="110"/>
    </location>
</feature>